<feature type="domain" description="DinB-like" evidence="1">
    <location>
        <begin position="25"/>
        <end position="148"/>
    </location>
</feature>
<accession>A0A7G8BPV7</accession>
<dbReference type="RefSeq" id="WP_186746850.1">
    <property type="nucleotide sequence ID" value="NZ_CP060394.1"/>
</dbReference>
<sequence length="157" mass="17931">MPGDDRILRDHLLELLRGGSAHIDFKSAMKDFPPELYGKKPEGTPYSAWQLLEHLRIALHDILDFCVNPKYTAMEWPEDFWPKDAAPPSNEAWRSSVRAIEADIAEFERLTGDPHSNLYAKIPWGDGQTLLREILLAADHNSYHLGQLVMLKKQLEA</sequence>
<keyword evidence="3" id="KW-1185">Reference proteome</keyword>
<proteinExistence type="predicted"/>
<dbReference type="EMBL" id="CP060394">
    <property type="protein sequence ID" value="QNI34577.1"/>
    <property type="molecule type" value="Genomic_DNA"/>
</dbReference>
<dbReference type="Gene3D" id="1.20.120.450">
    <property type="entry name" value="dinb family like domain"/>
    <property type="match status" value="1"/>
</dbReference>
<protein>
    <submittedName>
        <fullName evidence="2">DinB family protein</fullName>
    </submittedName>
</protein>
<evidence type="ECO:0000313" key="3">
    <source>
        <dbReference type="Proteomes" id="UP000515312"/>
    </source>
</evidence>
<dbReference type="Proteomes" id="UP000515312">
    <property type="component" value="Chromosome"/>
</dbReference>
<evidence type="ECO:0000313" key="2">
    <source>
        <dbReference type="EMBL" id="QNI34577.1"/>
    </source>
</evidence>
<dbReference type="AlphaFoldDB" id="A0A7G8BPV7"/>
<reference evidence="2 3" key="1">
    <citation type="submission" date="2020-08" db="EMBL/GenBank/DDBJ databases">
        <title>Edaphobacter telluris sp. nov. and Acidobacterium dinghuensis sp. nov., two acidobacteria isolated from forest soil.</title>
        <authorList>
            <person name="Fu J."/>
            <person name="Qiu L."/>
        </authorList>
    </citation>
    <scope>NUCLEOTIDE SEQUENCE [LARGE SCALE GENOMIC DNA]</scope>
    <source>
        <strain evidence="2">4Y35</strain>
    </source>
</reference>
<dbReference type="InterPro" id="IPR024775">
    <property type="entry name" value="DinB-like"/>
</dbReference>
<dbReference type="Pfam" id="PF12867">
    <property type="entry name" value="DinB_2"/>
    <property type="match status" value="1"/>
</dbReference>
<dbReference type="SUPFAM" id="SSF109854">
    <property type="entry name" value="DinB/YfiT-like putative metalloenzymes"/>
    <property type="match status" value="1"/>
</dbReference>
<evidence type="ECO:0000259" key="1">
    <source>
        <dbReference type="Pfam" id="PF12867"/>
    </source>
</evidence>
<organism evidence="2 3">
    <name type="scientific">Alloacidobacterium dinghuense</name>
    <dbReference type="NCBI Taxonomy" id="2763107"/>
    <lineage>
        <taxon>Bacteria</taxon>
        <taxon>Pseudomonadati</taxon>
        <taxon>Acidobacteriota</taxon>
        <taxon>Terriglobia</taxon>
        <taxon>Terriglobales</taxon>
        <taxon>Acidobacteriaceae</taxon>
        <taxon>Alloacidobacterium</taxon>
    </lineage>
</organism>
<gene>
    <name evidence="2" type="ORF">H7849_12160</name>
</gene>
<dbReference type="InterPro" id="IPR034660">
    <property type="entry name" value="DinB/YfiT-like"/>
</dbReference>
<name>A0A7G8BPV7_9BACT</name>
<dbReference type="KEGG" id="adin:H7849_12160"/>